<dbReference type="AlphaFoldDB" id="A0A3A0W3Q6"/>
<dbReference type="RefSeq" id="WP_119484666.1">
    <property type="nucleotide sequence ID" value="NZ_QYJN01000002.1"/>
</dbReference>
<proteinExistence type="predicted"/>
<evidence type="ECO:0000313" key="2">
    <source>
        <dbReference type="EMBL" id="RIP35891.1"/>
    </source>
</evidence>
<protein>
    <submittedName>
        <fullName evidence="2">Uncharacterized protein</fullName>
    </submittedName>
</protein>
<keyword evidence="1" id="KW-0812">Transmembrane</keyword>
<evidence type="ECO:0000256" key="1">
    <source>
        <dbReference type="SAM" id="Phobius"/>
    </source>
</evidence>
<dbReference type="Proteomes" id="UP000265541">
    <property type="component" value="Unassembled WGS sequence"/>
</dbReference>
<reference evidence="2 3" key="1">
    <citation type="journal article" date="2016" name="Front. Microbiol.">
        <title>Comprehensive Phylogenetic Analysis of Bovine Non-aureus Staphylococci Species Based on Whole-Genome Sequencing.</title>
        <authorList>
            <person name="Naushad S."/>
            <person name="Barkema H.W."/>
            <person name="Luby C."/>
            <person name="Condas L.A."/>
            <person name="Nobrega D.B."/>
            <person name="Carson D.A."/>
            <person name="De Buck J."/>
        </authorList>
    </citation>
    <scope>NUCLEOTIDE SEQUENCE [LARGE SCALE GENOMIC DNA]</scope>
    <source>
        <strain evidence="2 3">SNUC 4781</strain>
    </source>
</reference>
<keyword evidence="1" id="KW-0472">Membrane</keyword>
<keyword evidence="1" id="KW-1133">Transmembrane helix</keyword>
<name>A0A3A0W3Q6_STAGA</name>
<comment type="caution">
    <text evidence="2">The sequence shown here is derived from an EMBL/GenBank/DDBJ whole genome shotgun (WGS) entry which is preliminary data.</text>
</comment>
<gene>
    <name evidence="2" type="ORF">BUZ14_04360</name>
</gene>
<organism evidence="2 3">
    <name type="scientific">Staphylococcus gallinarum</name>
    <dbReference type="NCBI Taxonomy" id="1293"/>
    <lineage>
        <taxon>Bacteria</taxon>
        <taxon>Bacillati</taxon>
        <taxon>Bacillota</taxon>
        <taxon>Bacilli</taxon>
        <taxon>Bacillales</taxon>
        <taxon>Staphylococcaceae</taxon>
        <taxon>Staphylococcus</taxon>
    </lineage>
</organism>
<feature type="transmembrane region" description="Helical" evidence="1">
    <location>
        <begin position="7"/>
        <end position="26"/>
    </location>
</feature>
<feature type="transmembrane region" description="Helical" evidence="1">
    <location>
        <begin position="32"/>
        <end position="55"/>
    </location>
</feature>
<evidence type="ECO:0000313" key="3">
    <source>
        <dbReference type="Proteomes" id="UP000265541"/>
    </source>
</evidence>
<dbReference type="OrthoDB" id="2414146at2"/>
<sequence>MKQDSTTHILLLIAGMLIFVNGILAFEKSVPMAIVSIFFIVIGITCTAIASLLIFKKYKS</sequence>
<accession>A0A3A0W3Q6</accession>
<dbReference type="EMBL" id="QYJN01000002">
    <property type="protein sequence ID" value="RIP35891.1"/>
    <property type="molecule type" value="Genomic_DNA"/>
</dbReference>